<comment type="caution">
    <text evidence="2">The sequence shown here is derived from an EMBL/GenBank/DDBJ whole genome shotgun (WGS) entry which is preliminary data.</text>
</comment>
<keyword evidence="3" id="KW-1185">Reference proteome</keyword>
<dbReference type="AlphaFoldDB" id="A0AAW0FY97"/>
<evidence type="ECO:0000259" key="1">
    <source>
        <dbReference type="Pfam" id="PF01636"/>
    </source>
</evidence>
<dbReference type="InterPro" id="IPR051678">
    <property type="entry name" value="AGP_Transferase"/>
</dbReference>
<dbReference type="Proteomes" id="UP001385951">
    <property type="component" value="Unassembled WGS sequence"/>
</dbReference>
<protein>
    <recommendedName>
        <fullName evidence="1">Aminoglycoside phosphotransferase domain-containing protein</fullName>
    </recommendedName>
</protein>
<dbReference type="PANTHER" id="PTHR21310:SF58">
    <property type="entry name" value="AMINOGLYCOSIDE PHOSPHOTRANSFERASE DOMAIN-CONTAINING PROTEIN"/>
    <property type="match status" value="1"/>
</dbReference>
<reference evidence="2 3" key="1">
    <citation type="submission" date="2022-09" db="EMBL/GenBank/DDBJ databases">
        <authorList>
            <person name="Palmer J.M."/>
        </authorList>
    </citation>
    <scope>NUCLEOTIDE SEQUENCE [LARGE SCALE GENOMIC DNA]</scope>
    <source>
        <strain evidence="2 3">DSM 7382</strain>
    </source>
</reference>
<gene>
    <name evidence="2" type="ORF">QCA50_014541</name>
</gene>
<dbReference type="InterPro" id="IPR002575">
    <property type="entry name" value="Aminoglycoside_PTrfase"/>
</dbReference>
<dbReference type="Pfam" id="PF01636">
    <property type="entry name" value="APH"/>
    <property type="match status" value="1"/>
</dbReference>
<dbReference type="SUPFAM" id="SSF56112">
    <property type="entry name" value="Protein kinase-like (PK-like)"/>
    <property type="match status" value="1"/>
</dbReference>
<name>A0AAW0FY97_9APHY</name>
<evidence type="ECO:0000313" key="3">
    <source>
        <dbReference type="Proteomes" id="UP001385951"/>
    </source>
</evidence>
<evidence type="ECO:0000313" key="2">
    <source>
        <dbReference type="EMBL" id="KAK7682336.1"/>
    </source>
</evidence>
<feature type="domain" description="Aminoglycoside phosphotransferase" evidence="1">
    <location>
        <begin position="50"/>
        <end position="250"/>
    </location>
</feature>
<accession>A0AAW0FY97</accession>
<dbReference type="EMBL" id="JASBNA010000036">
    <property type="protein sequence ID" value="KAK7682336.1"/>
    <property type="molecule type" value="Genomic_DNA"/>
</dbReference>
<proteinExistence type="predicted"/>
<organism evidence="2 3">
    <name type="scientific">Cerrena zonata</name>
    <dbReference type="NCBI Taxonomy" id="2478898"/>
    <lineage>
        <taxon>Eukaryota</taxon>
        <taxon>Fungi</taxon>
        <taxon>Dikarya</taxon>
        <taxon>Basidiomycota</taxon>
        <taxon>Agaricomycotina</taxon>
        <taxon>Agaricomycetes</taxon>
        <taxon>Polyporales</taxon>
        <taxon>Cerrenaceae</taxon>
        <taxon>Cerrena</taxon>
    </lineage>
</organism>
<dbReference type="Gene3D" id="3.90.1200.10">
    <property type="match status" value="1"/>
</dbReference>
<dbReference type="InterPro" id="IPR011009">
    <property type="entry name" value="Kinase-like_dom_sf"/>
</dbReference>
<sequence>MPFLPESIRFDLWEHLYGRGRQFWPISSTAQRVEGHMYIKRGTLVRPTEGIVTDFVRKHTKIPVPVVIDNVTIGDVTTLVLSELPGESLLAVRHGVGVTDEQCHWLSQQISTLLAQLRAIPSPSEAVSGLNNTRVYCERISLGSKPYGPWPSVAEFHAFLLRAHVEAPPDVHEKVWNSINTAHSRTHRVCLTHNDFAPQNILVDKDFNITGIVDWEAAAWMPEYWEYTKSLFLPWNNTGWWSEVMSNVFTQYETEREAEFYIWEYREMYI</sequence>
<dbReference type="PANTHER" id="PTHR21310">
    <property type="entry name" value="AMINOGLYCOSIDE PHOSPHOTRANSFERASE-RELATED-RELATED"/>
    <property type="match status" value="1"/>
</dbReference>